<dbReference type="GO" id="GO:0000139">
    <property type="term" value="C:Golgi membrane"/>
    <property type="evidence" value="ECO:0007669"/>
    <property type="project" value="UniProtKB-SubCell"/>
</dbReference>
<dbReference type="InterPro" id="IPR005331">
    <property type="entry name" value="Sulfotransferase"/>
</dbReference>
<organism evidence="10 11">
    <name type="scientific">Owenia fusiformis</name>
    <name type="common">Polychaete worm</name>
    <dbReference type="NCBI Taxonomy" id="6347"/>
    <lineage>
        <taxon>Eukaryota</taxon>
        <taxon>Metazoa</taxon>
        <taxon>Spiralia</taxon>
        <taxon>Lophotrochozoa</taxon>
        <taxon>Annelida</taxon>
        <taxon>Polychaeta</taxon>
        <taxon>Sedentaria</taxon>
        <taxon>Canalipalpata</taxon>
        <taxon>Sabellida</taxon>
        <taxon>Oweniida</taxon>
        <taxon>Oweniidae</taxon>
        <taxon>Owenia</taxon>
    </lineage>
</organism>
<evidence type="ECO:0000256" key="8">
    <source>
        <dbReference type="ARBA" id="ARBA00023180"/>
    </source>
</evidence>
<keyword evidence="7 9" id="KW-0472">Membrane</keyword>
<dbReference type="GO" id="GO:0016051">
    <property type="term" value="P:carbohydrate biosynthetic process"/>
    <property type="evidence" value="ECO:0007669"/>
    <property type="project" value="InterPro"/>
</dbReference>
<sequence>MPWNKIRKLYWFSLVFSVMTIIATLLIYKDQLLHTTEKELGCRLGSDCSRYDYKNSEKIDSLSKPVRKEDKLNHFYTYDKYQSQQTQQDRTEHLKRKCKEFGLNKSLNISKLWKSFFFVNHKYKFVYCAMPKVGCTFMKRLLFVLDGKTQSKNPYSIPAKWAHSLPLNTLQHKTKEDIEYYLKYYKKIVFVRDPIKRLLSAHTDKLASVTVGAWKHQGRPIMKKIRKNPTETDLKCGHNTSFQEFLDYRIKQEESNKKPDMHFDMMYRTCHPCMIDYDFIGKMESFNNDVKYLLDSVNIAENITFTEKFDVKMDYLKDMVHIFLTNINGAKNCGLDFKDCLKIFWKNLVQRNVIPPRKIFPTLHENVARRELIDIVVGLKENIHDGSEKVNPIETISKETMLRIQELYKNDFELMGYEKYV</sequence>
<comment type="subcellular location">
    <subcellularLocation>
        <location evidence="1 9">Golgi apparatus membrane</location>
        <topology evidence="1 9">Single-pass type II membrane protein</topology>
    </subcellularLocation>
</comment>
<keyword evidence="6 9" id="KW-0333">Golgi apparatus</keyword>
<evidence type="ECO:0000313" key="10">
    <source>
        <dbReference type="EMBL" id="CAH1793615.1"/>
    </source>
</evidence>
<dbReference type="PANTHER" id="PTHR12137:SF54">
    <property type="entry name" value="CARBOHYDRATE SULFOTRANSFERASE"/>
    <property type="match status" value="1"/>
</dbReference>
<dbReference type="EC" id="2.8.2.-" evidence="9"/>
<keyword evidence="3 9" id="KW-0808">Transferase</keyword>
<accession>A0A8S4PHJ8</accession>
<comment type="caution">
    <text evidence="10">The sequence shown here is derived from an EMBL/GenBank/DDBJ whole genome shotgun (WGS) entry which is preliminary data.</text>
</comment>
<evidence type="ECO:0000256" key="6">
    <source>
        <dbReference type="ARBA" id="ARBA00023034"/>
    </source>
</evidence>
<keyword evidence="9" id="KW-0119">Carbohydrate metabolism</keyword>
<evidence type="ECO:0000313" key="11">
    <source>
        <dbReference type="Proteomes" id="UP000749559"/>
    </source>
</evidence>
<keyword evidence="4 9" id="KW-0812">Transmembrane</keyword>
<keyword evidence="9" id="KW-0735">Signal-anchor</keyword>
<feature type="transmembrane region" description="Helical" evidence="9">
    <location>
        <begin position="9"/>
        <end position="28"/>
    </location>
</feature>
<dbReference type="PANTHER" id="PTHR12137">
    <property type="entry name" value="CARBOHYDRATE SULFOTRANSFERASE"/>
    <property type="match status" value="1"/>
</dbReference>
<dbReference type="EMBL" id="CAIIXF020000009">
    <property type="protein sequence ID" value="CAH1793615.1"/>
    <property type="molecule type" value="Genomic_DNA"/>
</dbReference>
<dbReference type="Proteomes" id="UP000749559">
    <property type="component" value="Unassembled WGS sequence"/>
</dbReference>
<evidence type="ECO:0000256" key="1">
    <source>
        <dbReference type="ARBA" id="ARBA00004323"/>
    </source>
</evidence>
<dbReference type="InterPro" id="IPR018011">
    <property type="entry name" value="Carb_sulfotrans_8-10"/>
</dbReference>
<evidence type="ECO:0000256" key="7">
    <source>
        <dbReference type="ARBA" id="ARBA00023136"/>
    </source>
</evidence>
<gene>
    <name evidence="10" type="ORF">OFUS_LOCUS18443</name>
</gene>
<protein>
    <recommendedName>
        <fullName evidence="9">Carbohydrate sulfotransferase</fullName>
        <ecNumber evidence="9">2.8.2.-</ecNumber>
    </recommendedName>
</protein>
<proteinExistence type="inferred from homology"/>
<dbReference type="AlphaFoldDB" id="A0A8S4PHJ8"/>
<keyword evidence="5 9" id="KW-1133">Transmembrane helix</keyword>
<keyword evidence="11" id="KW-1185">Reference proteome</keyword>
<evidence type="ECO:0000256" key="5">
    <source>
        <dbReference type="ARBA" id="ARBA00022989"/>
    </source>
</evidence>
<reference evidence="10" key="1">
    <citation type="submission" date="2022-03" db="EMBL/GenBank/DDBJ databases">
        <authorList>
            <person name="Martin C."/>
        </authorList>
    </citation>
    <scope>NUCLEOTIDE SEQUENCE</scope>
</reference>
<dbReference type="GO" id="GO:0008146">
    <property type="term" value="F:sulfotransferase activity"/>
    <property type="evidence" value="ECO:0007669"/>
    <property type="project" value="InterPro"/>
</dbReference>
<name>A0A8S4PHJ8_OWEFU</name>
<evidence type="ECO:0000256" key="9">
    <source>
        <dbReference type="RuleBase" id="RU364020"/>
    </source>
</evidence>
<comment type="similarity">
    <text evidence="2 9">Belongs to the sulfotransferase 2 family.</text>
</comment>
<evidence type="ECO:0000256" key="2">
    <source>
        <dbReference type="ARBA" id="ARBA00006339"/>
    </source>
</evidence>
<evidence type="ECO:0000256" key="3">
    <source>
        <dbReference type="ARBA" id="ARBA00022679"/>
    </source>
</evidence>
<dbReference type="OrthoDB" id="2019940at2759"/>
<evidence type="ECO:0000256" key="4">
    <source>
        <dbReference type="ARBA" id="ARBA00022692"/>
    </source>
</evidence>
<dbReference type="Pfam" id="PF03567">
    <property type="entry name" value="Sulfotransfer_2"/>
    <property type="match status" value="1"/>
</dbReference>
<keyword evidence="8 9" id="KW-0325">Glycoprotein</keyword>